<comment type="caution">
    <text evidence="3">The sequence shown here is derived from an EMBL/GenBank/DDBJ whole genome shotgun (WGS) entry which is preliminary data.</text>
</comment>
<dbReference type="InterPro" id="IPR011044">
    <property type="entry name" value="Quino_amine_DH_bsu"/>
</dbReference>
<proteinExistence type="predicted"/>
<keyword evidence="1" id="KW-0472">Membrane</keyword>
<sequence length="304" mass="32476">MRQIFFYYCLHPNAPPRVSSMVEASKDNRWTASERINAREKDMNTIRFTLIASVAFAATAGVAVSAPVLGLTGDKTLVMFDTEKPAVTKTMDVTGVDKLVGIDFRPGKKTVIGVTPDHRIVSINLETGAATDVAKMDKMLTVTEAPVVVDFNPMADRLRFMTGTTNHRVHPDTGAVTVDGALAYEDGDMHKGETPNIVAAAYTNSIGKPEKTAMYNIDATIGALIQQTKPNDGTLKAIGKLGLKDKPATYAFDIHGEEGGKNTAYLAADATLYTVNLETGAATEVGPITGADKGLRDITILPAM</sequence>
<reference evidence="3 4" key="1">
    <citation type="submission" date="2018-08" db="EMBL/GenBank/DDBJ databases">
        <title>Crown Gall in kiwifruit.</title>
        <authorList>
            <person name="Visnovsky S.B."/>
            <person name="Pitman A.R."/>
        </authorList>
    </citation>
    <scope>NUCLEOTIDE SEQUENCE [LARGE SCALE GENOMIC DNA]</scope>
    <source>
        <strain evidence="3 4">SBV_302_78_2</strain>
    </source>
</reference>
<gene>
    <name evidence="3" type="ORF">DXM27_07430</name>
</gene>
<dbReference type="Proteomes" id="UP000473658">
    <property type="component" value="Unassembled WGS sequence"/>
</dbReference>
<feature type="domain" description="DUF4394" evidence="2">
    <location>
        <begin position="76"/>
        <end position="298"/>
    </location>
</feature>
<dbReference type="SUPFAM" id="SSF50969">
    <property type="entry name" value="YVTN repeat-like/Quinoprotein amine dehydrogenase"/>
    <property type="match status" value="1"/>
</dbReference>
<dbReference type="InterPro" id="IPR025507">
    <property type="entry name" value="DUF4394"/>
</dbReference>
<evidence type="ECO:0000313" key="4">
    <source>
        <dbReference type="Proteomes" id="UP000473658"/>
    </source>
</evidence>
<dbReference type="AlphaFoldDB" id="A0AA88F5A1"/>
<feature type="transmembrane region" description="Helical" evidence="1">
    <location>
        <begin position="48"/>
        <end position="69"/>
    </location>
</feature>
<dbReference type="Pfam" id="PF14339">
    <property type="entry name" value="DUF4394"/>
    <property type="match status" value="1"/>
</dbReference>
<accession>A0AA88F5A1</accession>
<keyword evidence="1" id="KW-0812">Transmembrane</keyword>
<protein>
    <submittedName>
        <fullName evidence="3">DUF4394 domain-containing protein</fullName>
    </submittedName>
</protein>
<keyword evidence="1" id="KW-1133">Transmembrane helix</keyword>
<evidence type="ECO:0000313" key="3">
    <source>
        <dbReference type="EMBL" id="KAA3502783.1"/>
    </source>
</evidence>
<dbReference type="EMBL" id="QRFF01000002">
    <property type="protein sequence ID" value="KAA3502783.1"/>
    <property type="molecule type" value="Genomic_DNA"/>
</dbReference>
<organism evidence="3 4">
    <name type="scientific">Rhizobium rhizogenes</name>
    <name type="common">Agrobacterium rhizogenes</name>
    <dbReference type="NCBI Taxonomy" id="359"/>
    <lineage>
        <taxon>Bacteria</taxon>
        <taxon>Pseudomonadati</taxon>
        <taxon>Pseudomonadota</taxon>
        <taxon>Alphaproteobacteria</taxon>
        <taxon>Hyphomicrobiales</taxon>
        <taxon>Rhizobiaceae</taxon>
        <taxon>Rhizobium/Agrobacterium group</taxon>
        <taxon>Rhizobium</taxon>
    </lineage>
</organism>
<evidence type="ECO:0000256" key="1">
    <source>
        <dbReference type="SAM" id="Phobius"/>
    </source>
</evidence>
<evidence type="ECO:0000259" key="2">
    <source>
        <dbReference type="Pfam" id="PF14339"/>
    </source>
</evidence>
<name>A0AA88F5A1_RHIRH</name>